<dbReference type="GO" id="GO:0046872">
    <property type="term" value="F:metal ion binding"/>
    <property type="evidence" value="ECO:0007669"/>
    <property type="project" value="UniProtKB-KW"/>
</dbReference>
<evidence type="ECO:0000256" key="1">
    <source>
        <dbReference type="ARBA" id="ARBA00006486"/>
    </source>
</evidence>
<keyword evidence="5" id="KW-0456">Lyase</keyword>
<accession>A0A6B2NNY0</accession>
<name>A0A6B2NNY0_9RHOB</name>
<feature type="domain" description="Dihydroxy-acid/6-phosphogluconate dehydratase C-terminal" evidence="7">
    <location>
        <begin position="367"/>
        <end position="571"/>
    </location>
</feature>
<dbReference type="NCBIfam" id="NF009560">
    <property type="entry name" value="PRK13017.1"/>
    <property type="match status" value="1"/>
</dbReference>
<dbReference type="Gene3D" id="3.50.30.80">
    <property type="entry name" value="IlvD/EDD C-terminal domain-like"/>
    <property type="match status" value="1"/>
</dbReference>
<dbReference type="PROSITE" id="PS00886">
    <property type="entry name" value="ILVD_EDD_1"/>
    <property type="match status" value="1"/>
</dbReference>
<dbReference type="InterPro" id="IPR000581">
    <property type="entry name" value="ILV_EDD_N"/>
</dbReference>
<dbReference type="SUPFAM" id="SSF143975">
    <property type="entry name" value="IlvD/EDD N-terminal domain-like"/>
    <property type="match status" value="1"/>
</dbReference>
<evidence type="ECO:0000256" key="5">
    <source>
        <dbReference type="ARBA" id="ARBA00023239"/>
    </source>
</evidence>
<keyword evidence="4" id="KW-0411">Iron-sulfur</keyword>
<dbReference type="PANTHER" id="PTHR43183">
    <property type="entry name" value="HYPOTHETICAL DIHYDROXYACID DEHYDRATASE (EUROFUNG)-RELATED"/>
    <property type="match status" value="1"/>
</dbReference>
<sequence length="593" mass="63914">MTKRRLRSQFWFDNPDNREMTALYLERYLNYGLTREELQSGKPIIAIAQTGSDLSPCNRHHVELSKRVRDGIISAGGTVIEVPVHPIQETGKRPTAMLDRNLAYLSLVETLFGYPLDGVVLNIGCDKTTPALLMAAATVNIPAIAFSVGPMLNGWFRGERTGSGTIVWKARELLAAGEIDDAGFMELVASSAPSVGYCNTMGTASTMNSLAEALGMQLPGSAAIPAPYRERGQMAYETGRRIVEMVHEDLKPSDIMTRAAFENAIVVNSAIGGSTNAPIHLNGIARHLGVALDNDDWQRLGHKVPLLVNLQPAGEYLAEDYHRAGGVPAVVGELLAEGMLPHPGAVTVNGRGIGENCEGRRSENPAVIKSVAAPMKRDAGFINLKGNLFDSAIMKTSVISPEFQQRYLDNPDDPNAFEGRAIVFDGPEDFHARIDDESLAIDAHCVLIMRGSGPIGYPGGAEVVNMRPPSYLLKQGIHALPCIGDGRQSGTSGSPSILNASPEAAEGGGLALVRTGDRLRIDLNACTANMLVSDEELAARRAALPDHPFTPPSQSPWQEIFRERVRPFSEGMTLRGADAYRDIGNSALPRDNH</sequence>
<dbReference type="InterPro" id="IPR056740">
    <property type="entry name" value="ILV_EDD_C"/>
</dbReference>
<dbReference type="InterPro" id="IPR020558">
    <property type="entry name" value="DiOHA_6PGluconate_deHydtase_CS"/>
</dbReference>
<gene>
    <name evidence="8" type="ORF">G0P99_01225</name>
</gene>
<keyword evidence="3" id="KW-0408">Iron</keyword>
<keyword evidence="2" id="KW-0479">Metal-binding</keyword>
<comment type="similarity">
    <text evidence="1">Belongs to the IlvD/Edd family.</text>
</comment>
<dbReference type="InterPro" id="IPR042096">
    <property type="entry name" value="Dihydro-acid_dehy_C"/>
</dbReference>
<dbReference type="GO" id="GO:0016836">
    <property type="term" value="F:hydro-lyase activity"/>
    <property type="evidence" value="ECO:0007669"/>
    <property type="project" value="UniProtKB-ARBA"/>
</dbReference>
<evidence type="ECO:0000313" key="8">
    <source>
        <dbReference type="EMBL" id="NDW43575.1"/>
    </source>
</evidence>
<dbReference type="EMBL" id="JAAGOX010000002">
    <property type="protein sequence ID" value="NDW43575.1"/>
    <property type="molecule type" value="Genomic_DNA"/>
</dbReference>
<dbReference type="Pfam" id="PF24877">
    <property type="entry name" value="ILV_EDD_C"/>
    <property type="match status" value="1"/>
</dbReference>
<evidence type="ECO:0000256" key="4">
    <source>
        <dbReference type="ARBA" id="ARBA00023014"/>
    </source>
</evidence>
<dbReference type="Pfam" id="PF00920">
    <property type="entry name" value="ILVD_EDD_N"/>
    <property type="match status" value="1"/>
</dbReference>
<dbReference type="GO" id="GO:0051536">
    <property type="term" value="F:iron-sulfur cluster binding"/>
    <property type="evidence" value="ECO:0007669"/>
    <property type="project" value="UniProtKB-KW"/>
</dbReference>
<evidence type="ECO:0000259" key="6">
    <source>
        <dbReference type="Pfam" id="PF00920"/>
    </source>
</evidence>
<dbReference type="RefSeq" id="WP_164126960.1">
    <property type="nucleotide sequence ID" value="NZ_JAAGOX010000002.1"/>
</dbReference>
<dbReference type="InterPro" id="IPR037237">
    <property type="entry name" value="IlvD/EDD_N"/>
</dbReference>
<evidence type="ECO:0000256" key="3">
    <source>
        <dbReference type="ARBA" id="ARBA00023004"/>
    </source>
</evidence>
<evidence type="ECO:0000256" key="2">
    <source>
        <dbReference type="ARBA" id="ARBA00022723"/>
    </source>
</evidence>
<dbReference type="PANTHER" id="PTHR43183:SF1">
    <property type="entry name" value="HYPOTHETICAL DIHYDROXY-ACID DEHYDRATASE (EUROFUNG)-RELATED"/>
    <property type="match status" value="1"/>
</dbReference>
<dbReference type="AlphaFoldDB" id="A0A6B2NNY0"/>
<dbReference type="SUPFAM" id="SSF52016">
    <property type="entry name" value="LeuD/IlvD-like"/>
    <property type="match status" value="1"/>
</dbReference>
<proteinExistence type="inferred from homology"/>
<evidence type="ECO:0000259" key="7">
    <source>
        <dbReference type="Pfam" id="PF24877"/>
    </source>
</evidence>
<protein>
    <submittedName>
        <fullName evidence="8">Dihydroxy-acid dehydratase family protein</fullName>
    </submittedName>
</protein>
<feature type="domain" description="Dihydroxy-acid/6-phosphogluconate dehydratase N-terminal" evidence="6">
    <location>
        <begin position="42"/>
        <end position="356"/>
    </location>
</feature>
<comment type="caution">
    <text evidence="8">The sequence shown here is derived from an EMBL/GenBank/DDBJ whole genome shotgun (WGS) entry which is preliminary data.</text>
</comment>
<dbReference type="NCBIfam" id="NF004784">
    <property type="entry name" value="PRK06131.1"/>
    <property type="match status" value="1"/>
</dbReference>
<organism evidence="8">
    <name type="scientific">Ruegeria sp. PrR005</name>
    <dbReference type="NCBI Taxonomy" id="2706882"/>
    <lineage>
        <taxon>Bacteria</taxon>
        <taxon>Pseudomonadati</taxon>
        <taxon>Pseudomonadota</taxon>
        <taxon>Alphaproteobacteria</taxon>
        <taxon>Rhodobacterales</taxon>
        <taxon>Roseobacteraceae</taxon>
        <taxon>Ruegeria</taxon>
    </lineage>
</organism>
<reference evidence="8" key="1">
    <citation type="submission" date="2020-02" db="EMBL/GenBank/DDBJ databases">
        <title>Delineation of the pyrene-degrading pathway in Roseobacter clade bacteria by genomic analysis.</title>
        <authorList>
            <person name="Zhou H."/>
            <person name="Wang H."/>
        </authorList>
    </citation>
    <scope>NUCLEOTIDE SEQUENCE</scope>
    <source>
        <strain evidence="8">PrR005</strain>
    </source>
</reference>
<dbReference type="InterPro" id="IPR052352">
    <property type="entry name" value="Sugar_Degrad_Dehydratases"/>
</dbReference>